<evidence type="ECO:0000313" key="2">
    <source>
        <dbReference type="WBParaSite" id="RSKR_0001107400.1"/>
    </source>
</evidence>
<organism evidence="1 2">
    <name type="scientific">Rhabditophanes sp. KR3021</name>
    <dbReference type="NCBI Taxonomy" id="114890"/>
    <lineage>
        <taxon>Eukaryota</taxon>
        <taxon>Metazoa</taxon>
        <taxon>Ecdysozoa</taxon>
        <taxon>Nematoda</taxon>
        <taxon>Chromadorea</taxon>
        <taxon>Rhabditida</taxon>
        <taxon>Tylenchina</taxon>
        <taxon>Panagrolaimomorpha</taxon>
        <taxon>Strongyloidoidea</taxon>
        <taxon>Alloionematidae</taxon>
        <taxon>Rhabditophanes</taxon>
    </lineage>
</organism>
<dbReference type="Proteomes" id="UP000095286">
    <property type="component" value="Unplaced"/>
</dbReference>
<evidence type="ECO:0000313" key="1">
    <source>
        <dbReference type="Proteomes" id="UP000095286"/>
    </source>
</evidence>
<protein>
    <submittedName>
        <fullName evidence="2">HUN domain-containing protein</fullName>
    </submittedName>
</protein>
<name>A0AC35UFW3_9BILA</name>
<reference evidence="2" key="1">
    <citation type="submission" date="2016-11" db="UniProtKB">
        <authorList>
            <consortium name="WormBaseParasite"/>
        </authorList>
    </citation>
    <scope>IDENTIFICATION</scope>
    <source>
        <strain evidence="2">KR3021</strain>
    </source>
</reference>
<dbReference type="WBParaSite" id="RSKR_0001107400.1">
    <property type="protein sequence ID" value="RSKR_0001107400.1"/>
    <property type="gene ID" value="RSKR_0001107400"/>
</dbReference>
<accession>A0AC35UFW3</accession>
<sequence length="300" mass="33711">MPYTLTKLDCPGGKEISYSMDVDLFLPTSCEYVDLDMDRIHDRHDINLGDAHTQGMFKEVKKIRKILNQLNGDDKVNVRHFSKADLIKRTNSKHYADEFNKEFIDDTEVYSELIPFNYDTPHGGFYVNEKKVKLVKLFDVDEKSKSSKKVDGKNGEAIEESEGKENAGSASVTVPTKKTHKKKTLSTPVSPKKNCLDSPSKKISASAKRNVSAPCVITSKKDSIKENGKQNKINTITRVHPHSCINEIKSKENMPFKNQTNSALPIARSGIKRKTASPKPDGENESKRTKICESHKQSNI</sequence>
<proteinExistence type="predicted"/>